<accession>A0A1A5YJI1</accession>
<dbReference type="EMBL" id="LYPA01000054">
    <property type="protein sequence ID" value="OBR65759.1"/>
    <property type="molecule type" value="Genomic_DNA"/>
</dbReference>
<dbReference type="OrthoDB" id="8719215at2"/>
<proteinExistence type="predicted"/>
<protein>
    <recommendedName>
        <fullName evidence="3">YxeA family protein</fullName>
    </recommendedName>
</protein>
<dbReference type="RefSeq" id="WP_068683157.1">
    <property type="nucleotide sequence ID" value="NZ_LYPA01000054.1"/>
</dbReference>
<dbReference type="InterPro" id="IPR036166">
    <property type="entry name" value="YxeA-like_sf"/>
</dbReference>
<dbReference type="NCBIfam" id="TIGR01655">
    <property type="entry name" value="yxeA_fam"/>
    <property type="match status" value="1"/>
</dbReference>
<sequence>MKKIIWIAGLLLASAVCLIIVFYNPDKLDPENRAGKNVYFTIIESSGEQLANGRYEYKHDAFNAKGKKKELTFTSGKELEKGNYVKLYYTWLRGVTYYEVVSPEDVPGKSALQLNKQLNNQPLIRELDRIAASGVN</sequence>
<organism evidence="1 2">
    <name type="scientific">Paenibacillus oryzae</name>
    <dbReference type="NCBI Taxonomy" id="1844972"/>
    <lineage>
        <taxon>Bacteria</taxon>
        <taxon>Bacillati</taxon>
        <taxon>Bacillota</taxon>
        <taxon>Bacilli</taxon>
        <taxon>Bacillales</taxon>
        <taxon>Paenibacillaceae</taxon>
        <taxon>Paenibacillus</taxon>
    </lineage>
</organism>
<reference evidence="1 2" key="1">
    <citation type="submission" date="2016-05" db="EMBL/GenBank/DDBJ databases">
        <title>Paenibacillus oryzae. sp. nov., isolated from the rice root.</title>
        <authorList>
            <person name="Zhang J."/>
            <person name="Zhang X."/>
        </authorList>
    </citation>
    <scope>NUCLEOTIDE SEQUENCE [LARGE SCALE GENOMIC DNA]</scope>
    <source>
        <strain evidence="1 2">1DrF-4</strain>
    </source>
</reference>
<dbReference type="PANTHER" id="PTHR36433:SF2">
    <property type="entry name" value="YXEA FAMILY PROTEIN"/>
    <property type="match status" value="1"/>
</dbReference>
<dbReference type="PANTHER" id="PTHR36433">
    <property type="entry name" value="HYPOTHETICAL CYTOSOLIC PROTEIN"/>
    <property type="match status" value="1"/>
</dbReference>
<dbReference type="Proteomes" id="UP000092024">
    <property type="component" value="Unassembled WGS sequence"/>
</dbReference>
<dbReference type="STRING" id="1844972.A7K91_13920"/>
<evidence type="ECO:0008006" key="3">
    <source>
        <dbReference type="Google" id="ProtNLM"/>
    </source>
</evidence>
<dbReference type="AlphaFoldDB" id="A0A1A5YJI1"/>
<name>A0A1A5YJI1_9BACL</name>
<evidence type="ECO:0000313" key="2">
    <source>
        <dbReference type="Proteomes" id="UP000092024"/>
    </source>
</evidence>
<comment type="caution">
    <text evidence="1">The sequence shown here is derived from an EMBL/GenBank/DDBJ whole genome shotgun (WGS) entry which is preliminary data.</text>
</comment>
<dbReference type="Pfam" id="PF06486">
    <property type="entry name" value="DUF1093"/>
    <property type="match status" value="1"/>
</dbReference>
<dbReference type="SUPFAM" id="SSF159121">
    <property type="entry name" value="BC4932-like"/>
    <property type="match status" value="1"/>
</dbReference>
<keyword evidence="2" id="KW-1185">Reference proteome</keyword>
<gene>
    <name evidence="1" type="ORF">A7K91_13920</name>
</gene>
<evidence type="ECO:0000313" key="1">
    <source>
        <dbReference type="EMBL" id="OBR65759.1"/>
    </source>
</evidence>
<dbReference type="Gene3D" id="2.40.50.480">
    <property type="match status" value="1"/>
</dbReference>
<dbReference type="InterPro" id="IPR006542">
    <property type="entry name" value="DUF1093"/>
</dbReference>